<keyword evidence="12 13" id="KW-0472">Membrane</keyword>
<protein>
    <recommendedName>
        <fullName evidence="3">histidine kinase</fullName>
        <ecNumber evidence="3">2.7.13.3</ecNumber>
    </recommendedName>
</protein>
<comment type="subcellular location">
    <subcellularLocation>
        <location evidence="2">Membrane</location>
        <topology evidence="2">Multi-pass membrane protein</topology>
    </subcellularLocation>
</comment>
<evidence type="ECO:0000256" key="10">
    <source>
        <dbReference type="ARBA" id="ARBA00022989"/>
    </source>
</evidence>
<dbReference type="SMART" id="SM00387">
    <property type="entry name" value="HATPase_c"/>
    <property type="match status" value="1"/>
</dbReference>
<keyword evidence="5" id="KW-0808">Transferase</keyword>
<evidence type="ECO:0000256" key="6">
    <source>
        <dbReference type="ARBA" id="ARBA00022692"/>
    </source>
</evidence>
<evidence type="ECO:0000256" key="11">
    <source>
        <dbReference type="ARBA" id="ARBA00023012"/>
    </source>
</evidence>
<organism evidence="15 17">
    <name type="scientific">Bradyrhizobium elkanii</name>
    <dbReference type="NCBI Taxonomy" id="29448"/>
    <lineage>
        <taxon>Bacteria</taxon>
        <taxon>Pseudomonadati</taxon>
        <taxon>Pseudomonadota</taxon>
        <taxon>Alphaproteobacteria</taxon>
        <taxon>Hyphomicrobiales</taxon>
        <taxon>Nitrobacteraceae</taxon>
        <taxon>Bradyrhizobium</taxon>
    </lineage>
</organism>
<dbReference type="GO" id="GO:0000160">
    <property type="term" value="P:phosphorelay signal transduction system"/>
    <property type="evidence" value="ECO:0007669"/>
    <property type="project" value="UniProtKB-KW"/>
</dbReference>
<accession>A0A7Y8R0P1</accession>
<evidence type="ECO:0000313" key="15">
    <source>
        <dbReference type="EMBL" id="MBP1299557.1"/>
    </source>
</evidence>
<proteinExistence type="predicted"/>
<dbReference type="Pfam" id="PF13581">
    <property type="entry name" value="HATPase_c_2"/>
    <property type="match status" value="1"/>
</dbReference>
<evidence type="ECO:0000256" key="4">
    <source>
        <dbReference type="ARBA" id="ARBA00022553"/>
    </source>
</evidence>
<dbReference type="Gene3D" id="1.20.120.620">
    <property type="entry name" value="Backbone structure of the membrane domain of e. Coli histidine kinase receptor kdpd"/>
    <property type="match status" value="1"/>
</dbReference>
<reference evidence="15" key="1">
    <citation type="submission" date="2021-02" db="EMBL/GenBank/DDBJ databases">
        <title>Genomic Encyclopedia of Type Strains, Phase IV (KMG-V): Genome sequencing to study the core and pangenomes of soil and plant-associated prokaryotes.</title>
        <authorList>
            <person name="Whitman W."/>
        </authorList>
    </citation>
    <scope>NUCLEOTIDE SEQUENCE</scope>
    <source>
        <strain evidence="15">USDA 406</strain>
    </source>
</reference>
<dbReference type="Pfam" id="PF13493">
    <property type="entry name" value="DUF4118"/>
    <property type="match status" value="1"/>
</dbReference>
<dbReference type="Gene3D" id="3.30.565.10">
    <property type="entry name" value="Histidine kinase-like ATPase, C-terminal domain"/>
    <property type="match status" value="1"/>
</dbReference>
<evidence type="ECO:0000313" key="17">
    <source>
        <dbReference type="Proteomes" id="UP000673383"/>
    </source>
</evidence>
<evidence type="ECO:0000259" key="14">
    <source>
        <dbReference type="SMART" id="SM00387"/>
    </source>
</evidence>
<keyword evidence="11" id="KW-0902">Two-component regulatory system</keyword>
<evidence type="ECO:0000313" key="18">
    <source>
        <dbReference type="Proteomes" id="UP001565471"/>
    </source>
</evidence>
<dbReference type="Proteomes" id="UP001565471">
    <property type="component" value="Unassembled WGS sequence"/>
</dbReference>
<evidence type="ECO:0000256" key="7">
    <source>
        <dbReference type="ARBA" id="ARBA00022741"/>
    </source>
</evidence>
<name>A0A7Y8R0P1_BRAEL</name>
<sequence length="319" mass="34354">MDRLLLRFMSVTPRYPLWVRYLLSLGLVGLAFVAKLLLDDQLRPDPLMLFIPAIFLASVIFDRGSGFLATGASAALAARYFIPPPPSAAIAPLLIFLASGLCLAGVTEALRTALQKHSEAKAYADVLMMELAHRTRNDLATIMSILRLQARSDPNPAVQAAITSALARIEVVAKVHDRLRDTPVNSSVDLPAYLEALCGSLSDLHRGVRPIAIRVSCDEIAVKSSQAASVGLIVNELVTNAFKYAFPEGRPGVVEVDVRKRNEKVVITVRDDGIGCPTEAKSGLGTRLINLMVAQMQGGMTRAPMAQGCEVEVVVVIES</sequence>
<evidence type="ECO:0000256" key="12">
    <source>
        <dbReference type="ARBA" id="ARBA00023136"/>
    </source>
</evidence>
<reference evidence="16 18" key="2">
    <citation type="submission" date="2024-07" db="EMBL/GenBank/DDBJ databases">
        <title>Genomic Encyclopedia of Type Strains, Phase V (KMG-V): Genome sequencing to study the core and pangenomes of soil and plant-associated prokaryotes.</title>
        <authorList>
            <person name="Whitman W."/>
        </authorList>
    </citation>
    <scope>NUCLEOTIDE SEQUENCE [LARGE SCALE GENOMIC DNA]</scope>
    <source>
        <strain evidence="16 18">USDA 415</strain>
    </source>
</reference>
<dbReference type="InterPro" id="IPR011495">
    <property type="entry name" value="Sig_transdc_His_kin_sub2_dim/P"/>
</dbReference>
<dbReference type="AlphaFoldDB" id="A0A7Y8R0P1"/>
<dbReference type="EMBL" id="JAFICZ010000001">
    <property type="protein sequence ID" value="MBP1299557.1"/>
    <property type="molecule type" value="Genomic_DNA"/>
</dbReference>
<dbReference type="RefSeq" id="WP_016846830.1">
    <property type="nucleotide sequence ID" value="NZ_CP126003.1"/>
</dbReference>
<dbReference type="EMBL" id="JBGBZA010000002">
    <property type="protein sequence ID" value="MEY9314882.1"/>
    <property type="molecule type" value="Genomic_DNA"/>
</dbReference>
<keyword evidence="9" id="KW-0067">ATP-binding</keyword>
<keyword evidence="4" id="KW-0597">Phosphoprotein</keyword>
<dbReference type="Pfam" id="PF07568">
    <property type="entry name" value="HisKA_2"/>
    <property type="match status" value="1"/>
</dbReference>
<keyword evidence="6 13" id="KW-0812">Transmembrane</keyword>
<evidence type="ECO:0000256" key="2">
    <source>
        <dbReference type="ARBA" id="ARBA00004141"/>
    </source>
</evidence>
<feature type="transmembrane region" description="Helical" evidence="13">
    <location>
        <begin position="20"/>
        <end position="38"/>
    </location>
</feature>
<keyword evidence="8 15" id="KW-0418">Kinase</keyword>
<comment type="caution">
    <text evidence="15">The sequence shown here is derived from an EMBL/GenBank/DDBJ whole genome shotgun (WGS) entry which is preliminary data.</text>
</comment>
<dbReference type="Proteomes" id="UP000673383">
    <property type="component" value="Unassembled WGS sequence"/>
</dbReference>
<dbReference type="SUPFAM" id="SSF55874">
    <property type="entry name" value="ATPase domain of HSP90 chaperone/DNA topoisomerase II/histidine kinase"/>
    <property type="match status" value="1"/>
</dbReference>
<dbReference type="InterPro" id="IPR025201">
    <property type="entry name" value="KdpD_TM"/>
</dbReference>
<keyword evidence="10 13" id="KW-1133">Transmembrane helix</keyword>
<evidence type="ECO:0000256" key="9">
    <source>
        <dbReference type="ARBA" id="ARBA00022840"/>
    </source>
</evidence>
<evidence type="ECO:0000256" key="13">
    <source>
        <dbReference type="SAM" id="Phobius"/>
    </source>
</evidence>
<dbReference type="GO" id="GO:0004673">
    <property type="term" value="F:protein histidine kinase activity"/>
    <property type="evidence" value="ECO:0007669"/>
    <property type="project" value="UniProtKB-EC"/>
</dbReference>
<feature type="domain" description="Histidine kinase/HSP90-like ATPase" evidence="14">
    <location>
        <begin position="225"/>
        <end position="319"/>
    </location>
</feature>
<dbReference type="GO" id="GO:0016020">
    <property type="term" value="C:membrane"/>
    <property type="evidence" value="ECO:0007669"/>
    <property type="project" value="UniProtKB-SubCell"/>
</dbReference>
<keyword evidence="18" id="KW-1185">Reference proteome</keyword>
<evidence type="ECO:0000313" key="16">
    <source>
        <dbReference type="EMBL" id="MEY9314882.1"/>
    </source>
</evidence>
<evidence type="ECO:0000256" key="1">
    <source>
        <dbReference type="ARBA" id="ARBA00000085"/>
    </source>
</evidence>
<dbReference type="InterPro" id="IPR038318">
    <property type="entry name" value="KdpD_sf"/>
</dbReference>
<evidence type="ECO:0000256" key="3">
    <source>
        <dbReference type="ARBA" id="ARBA00012438"/>
    </source>
</evidence>
<evidence type="ECO:0000256" key="5">
    <source>
        <dbReference type="ARBA" id="ARBA00022679"/>
    </source>
</evidence>
<keyword evidence="7" id="KW-0547">Nucleotide-binding</keyword>
<dbReference type="PANTHER" id="PTHR41523">
    <property type="entry name" value="TWO-COMPONENT SYSTEM SENSOR PROTEIN"/>
    <property type="match status" value="1"/>
</dbReference>
<dbReference type="EC" id="2.7.13.3" evidence="3"/>
<dbReference type="GO" id="GO:0005524">
    <property type="term" value="F:ATP binding"/>
    <property type="evidence" value="ECO:0007669"/>
    <property type="project" value="UniProtKB-KW"/>
</dbReference>
<comment type="catalytic activity">
    <reaction evidence="1">
        <text>ATP + protein L-histidine = ADP + protein N-phospho-L-histidine.</text>
        <dbReference type="EC" id="2.7.13.3"/>
    </reaction>
</comment>
<dbReference type="InterPro" id="IPR003594">
    <property type="entry name" value="HATPase_dom"/>
</dbReference>
<dbReference type="InterPro" id="IPR036890">
    <property type="entry name" value="HATPase_C_sf"/>
</dbReference>
<gene>
    <name evidence="16" type="ORF">ABIF29_001681</name>
    <name evidence="15" type="ORF">JOH49_009310</name>
</gene>
<feature type="transmembrane region" description="Helical" evidence="13">
    <location>
        <begin position="88"/>
        <end position="106"/>
    </location>
</feature>
<evidence type="ECO:0000256" key="8">
    <source>
        <dbReference type="ARBA" id="ARBA00022777"/>
    </source>
</evidence>
<dbReference type="PANTHER" id="PTHR41523:SF8">
    <property type="entry name" value="ETHYLENE RESPONSE SENSOR PROTEIN"/>
    <property type="match status" value="1"/>
</dbReference>
<feature type="transmembrane region" description="Helical" evidence="13">
    <location>
        <begin position="50"/>
        <end position="82"/>
    </location>
</feature>